<name>F6UKI9_HORSE</name>
<organism evidence="3 4">
    <name type="scientific">Equus caballus</name>
    <name type="common">Horse</name>
    <dbReference type="NCBI Taxonomy" id="9796"/>
    <lineage>
        <taxon>Eukaryota</taxon>
        <taxon>Metazoa</taxon>
        <taxon>Chordata</taxon>
        <taxon>Craniata</taxon>
        <taxon>Vertebrata</taxon>
        <taxon>Euteleostomi</taxon>
        <taxon>Mammalia</taxon>
        <taxon>Eutheria</taxon>
        <taxon>Laurasiatheria</taxon>
        <taxon>Perissodactyla</taxon>
        <taxon>Equidae</taxon>
        <taxon>Equus</taxon>
    </lineage>
</organism>
<dbReference type="Bgee" id="ENSECAG00000015906">
    <property type="expression patterns" value="Expressed in gluteus medius and 23 other cell types or tissues"/>
</dbReference>
<dbReference type="GeneTree" id="ENSGT00390000012799"/>
<dbReference type="InterPro" id="IPR013216">
    <property type="entry name" value="Methyltransf_11"/>
</dbReference>
<gene>
    <name evidence="3" type="primary">LOC100057679</name>
</gene>
<keyword evidence="4" id="KW-1185">Reference proteome</keyword>
<dbReference type="AlphaFoldDB" id="F6UKI9"/>
<reference evidence="3" key="3">
    <citation type="submission" date="2025-09" db="UniProtKB">
        <authorList>
            <consortium name="Ensembl"/>
        </authorList>
    </citation>
    <scope>IDENTIFICATION</scope>
    <source>
        <strain evidence="3">Thoroughbred</strain>
    </source>
</reference>
<dbReference type="PANTHER" id="PTHR43675">
    <property type="entry name" value="ARSENITE METHYLTRANSFERASE"/>
    <property type="match status" value="1"/>
</dbReference>
<feature type="region of interest" description="Disordered" evidence="1">
    <location>
        <begin position="1"/>
        <end position="45"/>
    </location>
</feature>
<dbReference type="Pfam" id="PF08241">
    <property type="entry name" value="Methyltransf_11"/>
    <property type="match status" value="1"/>
</dbReference>
<dbReference type="PANTHER" id="PTHR43675:SF1">
    <property type="entry name" value="RIKEN CDNA 2700097O09 GENE"/>
    <property type="match status" value="1"/>
</dbReference>
<protein>
    <recommendedName>
        <fullName evidence="2">Methyltransferase type 11 domain-containing protein</fullName>
    </recommendedName>
</protein>
<reference evidence="3" key="2">
    <citation type="submission" date="2025-08" db="UniProtKB">
        <authorList>
            <consortium name="Ensembl"/>
        </authorList>
    </citation>
    <scope>IDENTIFICATION</scope>
    <source>
        <strain evidence="3">Thoroughbred</strain>
    </source>
</reference>
<dbReference type="CDD" id="cd02440">
    <property type="entry name" value="AdoMet_MTases"/>
    <property type="match status" value="1"/>
</dbReference>
<dbReference type="InterPro" id="IPR029063">
    <property type="entry name" value="SAM-dependent_MTases_sf"/>
</dbReference>
<evidence type="ECO:0000259" key="2">
    <source>
        <dbReference type="Pfam" id="PF08241"/>
    </source>
</evidence>
<dbReference type="ExpressionAtlas" id="F6UKI9">
    <property type="expression patterns" value="baseline"/>
</dbReference>
<dbReference type="GO" id="GO:0008168">
    <property type="term" value="F:methyltransferase activity"/>
    <property type="evidence" value="ECO:0000318"/>
    <property type="project" value="GO_Central"/>
</dbReference>
<dbReference type="GO" id="GO:0008757">
    <property type="term" value="F:S-adenosylmethionine-dependent methyltransferase activity"/>
    <property type="evidence" value="ECO:0007669"/>
    <property type="project" value="InterPro"/>
</dbReference>
<dbReference type="SUPFAM" id="SSF53335">
    <property type="entry name" value="S-adenosyl-L-methionine-dependent methyltransferases"/>
    <property type="match status" value="1"/>
</dbReference>
<dbReference type="Proteomes" id="UP000002281">
    <property type="component" value="Chromosome 1"/>
</dbReference>
<feature type="compositionally biased region" description="Basic and acidic residues" evidence="1">
    <location>
        <begin position="30"/>
        <end position="41"/>
    </location>
</feature>
<evidence type="ECO:0000313" key="3">
    <source>
        <dbReference type="Ensembl" id="ENSECAP00000013548.3"/>
    </source>
</evidence>
<dbReference type="Ensembl" id="ENSECAT00000016756.3">
    <property type="protein sequence ID" value="ENSECAP00000013548.3"/>
    <property type="gene ID" value="ENSECAG00000015906.4"/>
</dbReference>
<dbReference type="Gene3D" id="3.40.50.150">
    <property type="entry name" value="Vaccinia Virus protein VP39"/>
    <property type="match status" value="1"/>
</dbReference>
<accession>F6UKI9</accession>
<dbReference type="InterPro" id="IPR026669">
    <property type="entry name" value="Arsenite_MeTrfase-like"/>
</dbReference>
<evidence type="ECO:0000256" key="1">
    <source>
        <dbReference type="SAM" id="MobiDB-lite"/>
    </source>
</evidence>
<feature type="domain" description="Methyltransferase type 11" evidence="2">
    <location>
        <begin position="251"/>
        <end position="344"/>
    </location>
</feature>
<dbReference type="HOGENOM" id="CLU_057934_0_0_1"/>
<reference evidence="3 4" key="1">
    <citation type="journal article" date="2009" name="Science">
        <title>Genome sequence, comparative analysis, and population genetics of the domestic horse.</title>
        <authorList>
            <consortium name="Broad Institute Genome Sequencing Platform"/>
            <consortium name="Broad Institute Whole Genome Assembly Team"/>
            <person name="Wade C.M."/>
            <person name="Giulotto E."/>
            <person name="Sigurdsson S."/>
            <person name="Zoli M."/>
            <person name="Gnerre S."/>
            <person name="Imsland F."/>
            <person name="Lear T.L."/>
            <person name="Adelson D.L."/>
            <person name="Bailey E."/>
            <person name="Bellone R.R."/>
            <person name="Bloecker H."/>
            <person name="Distl O."/>
            <person name="Edgar R.C."/>
            <person name="Garber M."/>
            <person name="Leeb T."/>
            <person name="Mauceli E."/>
            <person name="MacLeod J.N."/>
            <person name="Penedo M.C.T."/>
            <person name="Raison J.M."/>
            <person name="Sharpe T."/>
            <person name="Vogel J."/>
            <person name="Andersson L."/>
            <person name="Antczak D.F."/>
            <person name="Biagi T."/>
            <person name="Binns M.M."/>
            <person name="Chowdhary B.P."/>
            <person name="Coleman S.J."/>
            <person name="Della Valle G."/>
            <person name="Fryc S."/>
            <person name="Guerin G."/>
            <person name="Hasegawa T."/>
            <person name="Hill E.W."/>
            <person name="Jurka J."/>
            <person name="Kiialainen A."/>
            <person name="Lindgren G."/>
            <person name="Liu J."/>
            <person name="Magnani E."/>
            <person name="Mickelson J.R."/>
            <person name="Murray J."/>
            <person name="Nergadze S.G."/>
            <person name="Onofrio R."/>
            <person name="Pedroni S."/>
            <person name="Piras M.F."/>
            <person name="Raudsepp T."/>
            <person name="Rocchi M."/>
            <person name="Roeed K.H."/>
            <person name="Ryder O.A."/>
            <person name="Searle S."/>
            <person name="Skow L."/>
            <person name="Swinburne J.E."/>
            <person name="Syvaenen A.C."/>
            <person name="Tozaki T."/>
            <person name="Valberg S.J."/>
            <person name="Vaudin M."/>
            <person name="White J.R."/>
            <person name="Zody M.C."/>
            <person name="Lander E.S."/>
            <person name="Lindblad-Toh K."/>
        </authorList>
    </citation>
    <scope>NUCLEOTIDE SEQUENCE [LARGE SCALE GENOMIC DNA]</scope>
    <source>
        <strain evidence="3 4">Thoroughbred</strain>
    </source>
</reference>
<proteinExistence type="predicted"/>
<evidence type="ECO:0000313" key="4">
    <source>
        <dbReference type="Proteomes" id="UP000002281"/>
    </source>
</evidence>
<sequence>MMRDWGAIECRDSGAQVGTPERGRGLGLSKPREEGSTEGRIARRSSSLSARAQCEPSPALLYAAAWNSAQRSERSCSCSVRWPRQTSQHCSSGCELPTHDLKYSCSLMTPTFRLQTLTSLFVVVESIRDFDEFTQDNNDIMLKNIAEDLRNCLPLETMLSSEHLALQKIQRQPEPTVHVDAFLYDEDFIDSLCEEGKMSRNYCTVCGSHQTAPLGFISHSFSLMELKFIYHHVLPDLSGKVLVDVGSRLGAVLYGGYLYSSALQLYGVELNGDFCQLQEMIVKKYQFTDRIKVLHADVCTQGSLLQNADVIIMNNVFEYFLDEAEQARAWEYISRHVRKQGSLLVTVPSLEDSLSGLQINIQLSPWVEEVPLNYDVYSEKDVDREALEQIHLYKIL</sequence>